<evidence type="ECO:0000313" key="8">
    <source>
        <dbReference type="EMBL" id="JAS25711.1"/>
    </source>
</evidence>
<comment type="similarity">
    <text evidence="2">Belongs to the KptA/TPT1 family.</text>
</comment>
<sequence length="220" mass="25100">MHKNIEVKIKDSEFRLSRTLSWLLRHGAEQEGLPIQPDGFVPVKEILKHPQFKNKITMDELNNVVLLNNKKRFTLRTNNSTGELELKANQGHSMVSVNKIDFVPVTWTNTEHCVGTCVVHGTFKKAWPSIAKIGLSRMSRNHIHFCAYEPGDSRIISGIRDNAEIYIYIDIERALQDGIKFYKSENDVILTSGNSNGFLEPKYFMKVVDARTGQDIPFPN</sequence>
<dbReference type="Gene3D" id="1.10.10.970">
    <property type="entry name" value="RNA 2'-phosphotransferase, Tpt1/KptA family, N-terminal domain"/>
    <property type="match status" value="1"/>
</dbReference>
<keyword evidence="4" id="KW-0808">Transferase</keyword>
<evidence type="ECO:0000256" key="3">
    <source>
        <dbReference type="ARBA" id="ARBA00012007"/>
    </source>
</evidence>
<gene>
    <name evidence="8" type="ORF">g.43297</name>
    <name evidence="7" type="ORF">g.43298</name>
</gene>
<evidence type="ECO:0000256" key="2">
    <source>
        <dbReference type="ARBA" id="ARBA00009836"/>
    </source>
</evidence>
<comment type="catalytic activity">
    <reaction evidence="6">
        <text>2'-phospho-[ligated tRNA] + NAD(+) = mature tRNA + ADP-alpha-D-ribose 1'',2''-cyclic phosphate + nicotinamide</text>
        <dbReference type="Rhea" id="RHEA:23324"/>
        <dbReference type="Rhea" id="RHEA-COMP:11106"/>
        <dbReference type="Rhea" id="RHEA-COMP:11107"/>
        <dbReference type="ChEBI" id="CHEBI:17154"/>
        <dbReference type="ChEBI" id="CHEBI:57540"/>
        <dbReference type="ChEBI" id="CHEBI:76596"/>
        <dbReference type="ChEBI" id="CHEBI:82883"/>
        <dbReference type="ChEBI" id="CHEBI:85027"/>
        <dbReference type="EC" id="2.7.1.160"/>
    </reaction>
</comment>
<dbReference type="InterPro" id="IPR042080">
    <property type="entry name" value="RNA_2'-PTrans_N"/>
</dbReference>
<dbReference type="EMBL" id="GEDC01011587">
    <property type="protein sequence ID" value="JAS25711.1"/>
    <property type="molecule type" value="Transcribed_RNA"/>
</dbReference>
<organism evidence="7">
    <name type="scientific">Clastoptera arizonana</name>
    <name type="common">Arizona spittle bug</name>
    <dbReference type="NCBI Taxonomy" id="38151"/>
    <lineage>
        <taxon>Eukaryota</taxon>
        <taxon>Metazoa</taxon>
        <taxon>Ecdysozoa</taxon>
        <taxon>Arthropoda</taxon>
        <taxon>Hexapoda</taxon>
        <taxon>Insecta</taxon>
        <taxon>Pterygota</taxon>
        <taxon>Neoptera</taxon>
        <taxon>Paraneoptera</taxon>
        <taxon>Hemiptera</taxon>
        <taxon>Auchenorrhyncha</taxon>
        <taxon>Cercopoidea</taxon>
        <taxon>Clastopteridae</taxon>
        <taxon>Clastoptera</taxon>
    </lineage>
</organism>
<dbReference type="PANTHER" id="PTHR12684">
    <property type="entry name" value="PUTATIVE PHOSPHOTRANSFERASE"/>
    <property type="match status" value="1"/>
</dbReference>
<comment type="function">
    <text evidence="1">Catalyzes the last step of tRNA splicing, the transfer of the splice junction 2'-phosphate from ligated tRNA to NAD to produce ADP-ribose 1''-2'' cyclic phosphate.</text>
</comment>
<dbReference type="Pfam" id="PF01885">
    <property type="entry name" value="PTS_2-RNA"/>
    <property type="match status" value="1"/>
</dbReference>
<evidence type="ECO:0000313" key="7">
    <source>
        <dbReference type="EMBL" id="JAS24462.1"/>
    </source>
</evidence>
<dbReference type="Gene3D" id="3.20.170.30">
    <property type="match status" value="1"/>
</dbReference>
<dbReference type="InterPro" id="IPR042081">
    <property type="entry name" value="RNA_2'-PTrans_C"/>
</dbReference>
<accession>A0A1B6DFR1</accession>
<name>A0A1B6DFR1_9HEMI</name>
<dbReference type="AlphaFoldDB" id="A0A1B6DFR1"/>
<evidence type="ECO:0000256" key="5">
    <source>
        <dbReference type="ARBA" id="ARBA00023027"/>
    </source>
</evidence>
<evidence type="ECO:0000256" key="6">
    <source>
        <dbReference type="ARBA" id="ARBA00047949"/>
    </source>
</evidence>
<reference evidence="7" key="1">
    <citation type="submission" date="2015-12" db="EMBL/GenBank/DDBJ databases">
        <title>De novo transcriptome assembly of four potential Pierce s Disease insect vectors from Arizona vineyards.</title>
        <authorList>
            <person name="Tassone E.E."/>
        </authorList>
    </citation>
    <scope>NUCLEOTIDE SEQUENCE</scope>
</reference>
<dbReference type="GO" id="GO:0000215">
    <property type="term" value="F:tRNA 2'-phosphotransferase activity"/>
    <property type="evidence" value="ECO:0007669"/>
    <property type="project" value="UniProtKB-EC"/>
</dbReference>
<protein>
    <recommendedName>
        <fullName evidence="3">2'-phosphotransferase</fullName>
        <ecNumber evidence="3">2.7.1.160</ecNumber>
    </recommendedName>
</protein>
<evidence type="ECO:0000256" key="1">
    <source>
        <dbReference type="ARBA" id="ARBA00003343"/>
    </source>
</evidence>
<proteinExistence type="inferred from homology"/>
<dbReference type="EMBL" id="GEDC01012836">
    <property type="protein sequence ID" value="JAS24462.1"/>
    <property type="molecule type" value="Transcribed_RNA"/>
</dbReference>
<evidence type="ECO:0000256" key="4">
    <source>
        <dbReference type="ARBA" id="ARBA00022679"/>
    </source>
</evidence>
<dbReference type="SUPFAM" id="SSF56399">
    <property type="entry name" value="ADP-ribosylation"/>
    <property type="match status" value="1"/>
</dbReference>
<keyword evidence="5" id="KW-0520">NAD</keyword>
<dbReference type="PANTHER" id="PTHR12684:SF2">
    <property type="entry name" value="TRNA 2'-PHOSPHOTRANSFERASE 1"/>
    <property type="match status" value="1"/>
</dbReference>
<dbReference type="EC" id="2.7.1.160" evidence="3"/>
<dbReference type="GO" id="GO:0006388">
    <property type="term" value="P:tRNA splicing, via endonucleolytic cleavage and ligation"/>
    <property type="evidence" value="ECO:0007669"/>
    <property type="project" value="TreeGrafter"/>
</dbReference>
<dbReference type="InterPro" id="IPR002745">
    <property type="entry name" value="Ptrans_KptA/Tpt1"/>
</dbReference>